<accession>A0A8H5CG66</accession>
<dbReference type="InterPro" id="IPR050523">
    <property type="entry name" value="AKR_Detox_Biosynth"/>
</dbReference>
<dbReference type="Pfam" id="PF00248">
    <property type="entry name" value="Aldo_ket_red"/>
    <property type="match status" value="1"/>
</dbReference>
<reference evidence="4 5" key="1">
    <citation type="journal article" date="2020" name="ISME J.">
        <title>Uncovering the hidden diversity of litter-decomposition mechanisms in mushroom-forming fungi.</title>
        <authorList>
            <person name="Floudas D."/>
            <person name="Bentzer J."/>
            <person name="Ahren D."/>
            <person name="Johansson T."/>
            <person name="Persson P."/>
            <person name="Tunlid A."/>
        </authorList>
    </citation>
    <scope>NUCLEOTIDE SEQUENCE [LARGE SCALE GENOMIC DNA]</scope>
    <source>
        <strain evidence="4 5">CBS 175.51</strain>
    </source>
</reference>
<organism evidence="4 5">
    <name type="scientific">Ephemerocybe angulata</name>
    <dbReference type="NCBI Taxonomy" id="980116"/>
    <lineage>
        <taxon>Eukaryota</taxon>
        <taxon>Fungi</taxon>
        <taxon>Dikarya</taxon>
        <taxon>Basidiomycota</taxon>
        <taxon>Agaricomycotina</taxon>
        <taxon>Agaricomycetes</taxon>
        <taxon>Agaricomycetidae</taxon>
        <taxon>Agaricales</taxon>
        <taxon>Agaricineae</taxon>
        <taxon>Psathyrellaceae</taxon>
        <taxon>Ephemerocybe</taxon>
    </lineage>
</organism>
<dbReference type="Gene3D" id="3.20.20.100">
    <property type="entry name" value="NADP-dependent oxidoreductase domain"/>
    <property type="match status" value="1"/>
</dbReference>
<dbReference type="EMBL" id="JAACJK010000002">
    <property type="protein sequence ID" value="KAF5341165.1"/>
    <property type="molecule type" value="Genomic_DNA"/>
</dbReference>
<dbReference type="OrthoDB" id="2840568at2759"/>
<comment type="caution">
    <text evidence="4">The sequence shown here is derived from an EMBL/GenBank/DDBJ whole genome shotgun (WGS) entry which is preliminary data.</text>
</comment>
<keyword evidence="5" id="KW-1185">Reference proteome</keyword>
<evidence type="ECO:0000256" key="1">
    <source>
        <dbReference type="ARBA" id="ARBA00022857"/>
    </source>
</evidence>
<feature type="domain" description="NADP-dependent oxidoreductase" evidence="3">
    <location>
        <begin position="31"/>
        <end position="341"/>
    </location>
</feature>
<dbReference type="PANTHER" id="PTHR43364:SF7">
    <property type="entry name" value="NADP-DEPENDENT OXIDOREDUCTASE DOMAIN-CONTAINING PROTEIN-RELATED"/>
    <property type="match status" value="1"/>
</dbReference>
<sequence>MPQLFAPLPPPASKLGYYRKLSTLAGVQLSPIALGGGNIGDKWHEYGMGSMTKESSFKLLNGYFDLGGNFIDTANDYQDGSSEEFIGEWAEGRDIRDQLFIATKYTSHVHHHNPKFAQQILFSGNSAKSMHLSVESSLKRLRTTYLDLLYIHWWDFTTSIQEIMHALHALVLARKVLYLGISDAPAWVVSQANEYAKCNALTPFCVYQGKWGILDRSFERDIIPMAQSQGMALAPWGVLGGGRIRTDEEEERRRKTGENGRTIFNPEWERTPAEKAVCNALEKVAKEIGAKHINSVAIAYVMHKTQFVFPIIGGRSVEHLLTNIEALEITLTKEQISFIESSIPFDLGFPHNIIGDGEGNKLFNSSSGYIDYWPRAQPIKPSKKIEA</sequence>
<gene>
    <name evidence="4" type="ORF">D9611_005895</name>
</gene>
<protein>
    <recommendedName>
        <fullName evidence="3">NADP-dependent oxidoreductase domain-containing protein</fullName>
    </recommendedName>
</protein>
<evidence type="ECO:0000313" key="4">
    <source>
        <dbReference type="EMBL" id="KAF5341165.1"/>
    </source>
</evidence>
<keyword evidence="1" id="KW-0521">NADP</keyword>
<evidence type="ECO:0000259" key="3">
    <source>
        <dbReference type="Pfam" id="PF00248"/>
    </source>
</evidence>
<dbReference type="SUPFAM" id="SSF51430">
    <property type="entry name" value="NAD(P)-linked oxidoreductase"/>
    <property type="match status" value="1"/>
</dbReference>
<dbReference type="InterPro" id="IPR023210">
    <property type="entry name" value="NADP_OxRdtase_dom"/>
</dbReference>
<evidence type="ECO:0000256" key="2">
    <source>
        <dbReference type="ARBA" id="ARBA00038157"/>
    </source>
</evidence>
<comment type="similarity">
    <text evidence="2">Belongs to the aldo/keto reductase family. Aldo/keto reductase 2 subfamily.</text>
</comment>
<dbReference type="Proteomes" id="UP000541558">
    <property type="component" value="Unassembled WGS sequence"/>
</dbReference>
<name>A0A8H5CG66_9AGAR</name>
<proteinExistence type="inferred from homology"/>
<dbReference type="PANTHER" id="PTHR43364">
    <property type="entry name" value="NADH-SPECIFIC METHYLGLYOXAL REDUCTASE-RELATED"/>
    <property type="match status" value="1"/>
</dbReference>
<dbReference type="AlphaFoldDB" id="A0A8H5CG66"/>
<dbReference type="InterPro" id="IPR036812">
    <property type="entry name" value="NAD(P)_OxRdtase_dom_sf"/>
</dbReference>
<evidence type="ECO:0000313" key="5">
    <source>
        <dbReference type="Proteomes" id="UP000541558"/>
    </source>
</evidence>